<sequence>MSQVIVCLSMNYNFNRMISQAGGGQREVDSPGPALFPLSLSGETVAFTCYMGSSSGQNQNFKKS</sequence>
<comment type="caution">
    <text evidence="1">The sequence shown here is derived from an EMBL/GenBank/DDBJ whole genome shotgun (WGS) entry which is preliminary data.</text>
</comment>
<dbReference type="EMBL" id="SRLO01000108">
    <property type="protein sequence ID" value="TNN74964.1"/>
    <property type="molecule type" value="Genomic_DNA"/>
</dbReference>
<accession>A0A4Z2IC89</accession>
<reference evidence="1 2" key="1">
    <citation type="submission" date="2019-03" db="EMBL/GenBank/DDBJ databases">
        <title>First draft genome of Liparis tanakae, snailfish: a comprehensive survey of snailfish specific genes.</title>
        <authorList>
            <person name="Kim W."/>
            <person name="Song I."/>
            <person name="Jeong J.-H."/>
            <person name="Kim D."/>
            <person name="Kim S."/>
            <person name="Ryu S."/>
            <person name="Song J.Y."/>
            <person name="Lee S.K."/>
        </authorList>
    </citation>
    <scope>NUCLEOTIDE SEQUENCE [LARGE SCALE GENOMIC DNA]</scope>
    <source>
        <tissue evidence="1">Muscle</tissue>
    </source>
</reference>
<dbReference type="AlphaFoldDB" id="A0A4Z2IC89"/>
<gene>
    <name evidence="1" type="ORF">EYF80_014709</name>
</gene>
<organism evidence="1 2">
    <name type="scientific">Liparis tanakae</name>
    <name type="common">Tanaka's snailfish</name>
    <dbReference type="NCBI Taxonomy" id="230148"/>
    <lineage>
        <taxon>Eukaryota</taxon>
        <taxon>Metazoa</taxon>
        <taxon>Chordata</taxon>
        <taxon>Craniata</taxon>
        <taxon>Vertebrata</taxon>
        <taxon>Euteleostomi</taxon>
        <taxon>Actinopterygii</taxon>
        <taxon>Neopterygii</taxon>
        <taxon>Teleostei</taxon>
        <taxon>Neoteleostei</taxon>
        <taxon>Acanthomorphata</taxon>
        <taxon>Eupercaria</taxon>
        <taxon>Perciformes</taxon>
        <taxon>Cottioidei</taxon>
        <taxon>Cottales</taxon>
        <taxon>Liparidae</taxon>
        <taxon>Liparis</taxon>
    </lineage>
</organism>
<evidence type="ECO:0000313" key="1">
    <source>
        <dbReference type="EMBL" id="TNN74964.1"/>
    </source>
</evidence>
<dbReference type="Proteomes" id="UP000314294">
    <property type="component" value="Unassembled WGS sequence"/>
</dbReference>
<protein>
    <submittedName>
        <fullName evidence="1">Uncharacterized protein</fullName>
    </submittedName>
</protein>
<keyword evidence="2" id="KW-1185">Reference proteome</keyword>
<proteinExistence type="predicted"/>
<name>A0A4Z2IC89_9TELE</name>
<evidence type="ECO:0000313" key="2">
    <source>
        <dbReference type="Proteomes" id="UP000314294"/>
    </source>
</evidence>